<name>A0A4U0VJ47_9PEZI</name>
<feature type="non-terminal residue" evidence="2">
    <location>
        <position position="1"/>
    </location>
</feature>
<evidence type="ECO:0000313" key="3">
    <source>
        <dbReference type="Proteomes" id="UP000309340"/>
    </source>
</evidence>
<keyword evidence="3" id="KW-1185">Reference proteome</keyword>
<proteinExistence type="predicted"/>
<feature type="compositionally biased region" description="Acidic residues" evidence="1">
    <location>
        <begin position="1"/>
        <end position="11"/>
    </location>
</feature>
<evidence type="ECO:0000313" key="2">
    <source>
        <dbReference type="EMBL" id="TKA48832.1"/>
    </source>
</evidence>
<reference evidence="2 3" key="1">
    <citation type="submission" date="2017-03" db="EMBL/GenBank/DDBJ databases">
        <title>Genomes of endolithic fungi from Antarctica.</title>
        <authorList>
            <person name="Coleine C."/>
            <person name="Masonjones S."/>
            <person name="Stajich J.E."/>
        </authorList>
    </citation>
    <scope>NUCLEOTIDE SEQUENCE [LARGE SCALE GENOMIC DNA]</scope>
    <source>
        <strain evidence="2 3">CCFEE 5184</strain>
    </source>
</reference>
<feature type="region of interest" description="Disordered" evidence="1">
    <location>
        <begin position="326"/>
        <end position="353"/>
    </location>
</feature>
<feature type="region of interest" description="Disordered" evidence="1">
    <location>
        <begin position="157"/>
        <end position="187"/>
    </location>
</feature>
<dbReference type="STRING" id="329884.A0A4U0VJ47"/>
<feature type="compositionally biased region" description="Basic and acidic residues" evidence="1">
    <location>
        <begin position="166"/>
        <end position="180"/>
    </location>
</feature>
<feature type="compositionally biased region" description="Polar residues" evidence="1">
    <location>
        <begin position="12"/>
        <end position="21"/>
    </location>
</feature>
<dbReference type="EMBL" id="NAJQ01002119">
    <property type="protein sequence ID" value="TKA48832.1"/>
    <property type="molecule type" value="Genomic_DNA"/>
</dbReference>
<comment type="caution">
    <text evidence="2">The sequence shown here is derived from an EMBL/GenBank/DDBJ whole genome shotgun (WGS) entry which is preliminary data.</text>
</comment>
<feature type="compositionally biased region" description="Basic residues" evidence="1">
    <location>
        <begin position="70"/>
        <end position="83"/>
    </location>
</feature>
<organism evidence="2 3">
    <name type="scientific">Friedmanniomyces simplex</name>
    <dbReference type="NCBI Taxonomy" id="329884"/>
    <lineage>
        <taxon>Eukaryota</taxon>
        <taxon>Fungi</taxon>
        <taxon>Dikarya</taxon>
        <taxon>Ascomycota</taxon>
        <taxon>Pezizomycotina</taxon>
        <taxon>Dothideomycetes</taxon>
        <taxon>Dothideomycetidae</taxon>
        <taxon>Mycosphaerellales</taxon>
        <taxon>Teratosphaeriaceae</taxon>
        <taxon>Friedmanniomyces</taxon>
    </lineage>
</organism>
<accession>A0A4U0VJ47</accession>
<dbReference type="OrthoDB" id="425602at2759"/>
<protein>
    <submittedName>
        <fullName evidence="2">Uncharacterized protein</fullName>
    </submittedName>
</protein>
<dbReference type="AlphaFoldDB" id="A0A4U0VJ47"/>
<evidence type="ECO:0000256" key="1">
    <source>
        <dbReference type="SAM" id="MobiDB-lite"/>
    </source>
</evidence>
<gene>
    <name evidence="2" type="ORF">B0A55_12868</name>
</gene>
<sequence length="367" mass="39422">PPTFDDYDSENVDPTQLSSPAKKTRGKSDAFAFSTSMPPPPTLPSRITTTPARANISSLRTPMTAPAGRSPKRKIAGLSRNRRTSAPFTRIDPPFATRGASLPFSLDAALSGTFSTPTAKPSIATTIQESMPKTWFFDVYEDTPEEESANLMEHSTLTLDLSSDDEGSRKVRDDRGKENCPPEGYEAGVASSRAVGGVVVEGGVVEGSVSVSASRYKKRDEVVRKKIFKDEMDDGERSPLSDLETEPFIPEGLDKDSHVVVDLLPTPEKAAAPASSAAKLDIATLFAAPASRTASSLQKTKSTSFLDLPIVTEPNDTKANIVVWEDSSSSVPERASTPVEQNTTTKGKGKKIEVYDENTAPLLDARL</sequence>
<feature type="region of interest" description="Disordered" evidence="1">
    <location>
        <begin position="1"/>
        <end position="94"/>
    </location>
</feature>
<dbReference type="Proteomes" id="UP000309340">
    <property type="component" value="Unassembled WGS sequence"/>
</dbReference>